<proteinExistence type="predicted"/>
<reference evidence="1 2" key="1">
    <citation type="submission" date="2021-03" db="EMBL/GenBank/DDBJ databases">
        <title>Genomic Encyclopedia of Type Strains, Phase IV (KMG-IV): sequencing the most valuable type-strain genomes for metagenomic binning, comparative biology and taxonomic classification.</title>
        <authorList>
            <person name="Goeker M."/>
        </authorList>
    </citation>
    <scope>NUCLEOTIDE SEQUENCE [LARGE SCALE GENOMIC DNA]</scope>
    <source>
        <strain evidence="1 2">DSM 26675</strain>
    </source>
</reference>
<evidence type="ECO:0000313" key="1">
    <source>
        <dbReference type="EMBL" id="MBP2239677.1"/>
    </source>
</evidence>
<evidence type="ECO:0000313" key="2">
    <source>
        <dbReference type="Proteomes" id="UP001519293"/>
    </source>
</evidence>
<protein>
    <submittedName>
        <fullName evidence="1">Uncharacterized protein</fullName>
    </submittedName>
</protein>
<name>A0ABS4R9X3_9BACI</name>
<accession>A0ABS4R9X3</accession>
<comment type="caution">
    <text evidence="1">The sequence shown here is derived from an EMBL/GenBank/DDBJ whole genome shotgun (WGS) entry which is preliminary data.</text>
</comment>
<gene>
    <name evidence="1" type="ORF">J2Z40_000230</name>
</gene>
<dbReference type="Proteomes" id="UP001519293">
    <property type="component" value="Unassembled WGS sequence"/>
</dbReference>
<organism evidence="1 2">
    <name type="scientific">Cytobacillus eiseniae</name>
    <dbReference type="NCBI Taxonomy" id="762947"/>
    <lineage>
        <taxon>Bacteria</taxon>
        <taxon>Bacillati</taxon>
        <taxon>Bacillota</taxon>
        <taxon>Bacilli</taxon>
        <taxon>Bacillales</taxon>
        <taxon>Bacillaceae</taxon>
        <taxon>Cytobacillus</taxon>
    </lineage>
</organism>
<dbReference type="EMBL" id="JAGIKZ010000001">
    <property type="protein sequence ID" value="MBP2239677.1"/>
    <property type="molecule type" value="Genomic_DNA"/>
</dbReference>
<sequence length="49" mass="5735">MTGQNFSPVIMSIKEDSYETEKTQSTRNPSAAYTPYENKYNFYLKKFSV</sequence>
<keyword evidence="2" id="KW-1185">Reference proteome</keyword>